<accession>A0ABT8CU19</accession>
<dbReference type="Pfam" id="PF16124">
    <property type="entry name" value="RecQ_Zn_bind"/>
    <property type="match status" value="1"/>
</dbReference>
<dbReference type="SMART" id="SM00487">
    <property type="entry name" value="DEXDc"/>
    <property type="match status" value="1"/>
</dbReference>
<evidence type="ECO:0000256" key="7">
    <source>
        <dbReference type="ARBA" id="ARBA00023125"/>
    </source>
</evidence>
<dbReference type="PROSITE" id="PS51194">
    <property type="entry name" value="HELICASE_CTER"/>
    <property type="match status" value="1"/>
</dbReference>
<dbReference type="InterPro" id="IPR011545">
    <property type="entry name" value="DEAD/DEAH_box_helicase_dom"/>
</dbReference>
<keyword evidence="16" id="KW-1185">Reference proteome</keyword>
<dbReference type="PROSITE" id="PS51192">
    <property type="entry name" value="HELICASE_ATP_BIND_1"/>
    <property type="match status" value="1"/>
</dbReference>
<evidence type="ECO:0000256" key="6">
    <source>
        <dbReference type="ARBA" id="ARBA00022840"/>
    </source>
</evidence>
<dbReference type="SUPFAM" id="SSF52540">
    <property type="entry name" value="P-loop containing nucleoside triphosphate hydrolases"/>
    <property type="match status" value="1"/>
</dbReference>
<organism evidence="15 16">
    <name type="scientific">Paenimyroides ceti</name>
    <dbReference type="NCBI Taxonomy" id="395087"/>
    <lineage>
        <taxon>Bacteria</taxon>
        <taxon>Pseudomonadati</taxon>
        <taxon>Bacteroidota</taxon>
        <taxon>Flavobacteriia</taxon>
        <taxon>Flavobacteriales</taxon>
        <taxon>Flavobacteriaceae</taxon>
        <taxon>Paenimyroides</taxon>
    </lineage>
</organism>
<name>A0ABT8CU19_9FLAO</name>
<evidence type="ECO:0000256" key="5">
    <source>
        <dbReference type="ARBA" id="ARBA00022806"/>
    </source>
</evidence>
<dbReference type="InterPro" id="IPR032284">
    <property type="entry name" value="RecQ_Zn-bd"/>
</dbReference>
<evidence type="ECO:0000259" key="13">
    <source>
        <dbReference type="PROSITE" id="PS51192"/>
    </source>
</evidence>
<keyword evidence="3" id="KW-0547">Nucleotide-binding</keyword>
<dbReference type="NCBIfam" id="TIGR00614">
    <property type="entry name" value="recQ_fam"/>
    <property type="match status" value="1"/>
</dbReference>
<sequence length="635" mass="74038">MSEAAHILRKYWNYENFRSPQEEIIESVVEGKDTFALLPTGAGKSICFQVPAMMSEGICLVISPLIALIQDQVESLKNKNIKATSLAGQLKQEEISDILDNCLYGNYKFLYLSPERLKQEWIFERILSLPIHLIAIDEAHCISQWGHDFRPAYLEINKLKDYFFNTPFIALTASANKRVQEDIIQQLKLNNPAVFKKSFERKEIVYSVYIADDTENLMHRIVQKHPESAIIYVRNRRKTFQVAQNLISYGIQADFFHGGLNFKEKKEKLQRWLNNENQVMVATNAFGMGIDKPDVKNVIHIQIPENIDSYYQEAGRAGRNGSRSFATILLKSQDIEKAKELFYNSLLDKAFLLKVYKNFVNYHQIAYGEGYAEVFHFNFNDFCLKYQLPQNKTFQAFQFLDRQAIIHLQTEFSYISTIHFLISNEAILDYFKNEPRESRIFLNIIHHYKGTDEIETKIDLQKIAASENISPDKLLEIIHKWQNKGFCTFNNSNSDTTVQFNEIREDAITINRSISYLKQQNQIKTQQFEAMLNYITDTETCKNQLILKYFDEFVSETCGQCSTCRNKLQQKEISKNPLIIKNKILYLTQSKPLDLEELAQQLSLESAFLIGFIRELLEEDKLEVQHHKYIARQIQ</sequence>
<evidence type="ECO:0000256" key="8">
    <source>
        <dbReference type="ARBA" id="ARBA00023235"/>
    </source>
</evidence>
<keyword evidence="2" id="KW-0479">Metal-binding</keyword>
<keyword evidence="4" id="KW-0378">Hydrolase</keyword>
<gene>
    <name evidence="15" type="ORF">QW060_12850</name>
</gene>
<comment type="similarity">
    <text evidence="1">Belongs to the helicase family. RecQ subfamily.</text>
</comment>
<dbReference type="PANTHER" id="PTHR13710">
    <property type="entry name" value="DNA HELICASE RECQ FAMILY MEMBER"/>
    <property type="match status" value="1"/>
</dbReference>
<dbReference type="InterPro" id="IPR014001">
    <property type="entry name" value="Helicase_ATP-bd"/>
</dbReference>
<evidence type="ECO:0000256" key="4">
    <source>
        <dbReference type="ARBA" id="ARBA00022801"/>
    </source>
</evidence>
<keyword evidence="6" id="KW-0067">ATP-binding</keyword>
<evidence type="ECO:0000256" key="2">
    <source>
        <dbReference type="ARBA" id="ARBA00022723"/>
    </source>
</evidence>
<dbReference type="EMBL" id="JAUFQU010000001">
    <property type="protein sequence ID" value="MDN3707998.1"/>
    <property type="molecule type" value="Genomic_DNA"/>
</dbReference>
<protein>
    <recommendedName>
        <fullName evidence="11">ATP-dependent DNA helicase RecQ</fullName>
        <ecNumber evidence="10">5.6.2.4</ecNumber>
    </recommendedName>
    <alternativeName>
        <fullName evidence="12">DNA 3'-5' helicase RecQ</fullName>
    </alternativeName>
</protein>
<keyword evidence="5 15" id="KW-0347">Helicase</keyword>
<dbReference type="PANTHER" id="PTHR13710:SF105">
    <property type="entry name" value="ATP-DEPENDENT DNA HELICASE Q1"/>
    <property type="match status" value="1"/>
</dbReference>
<evidence type="ECO:0000256" key="12">
    <source>
        <dbReference type="ARBA" id="ARBA00044550"/>
    </source>
</evidence>
<dbReference type="Pfam" id="PF00270">
    <property type="entry name" value="DEAD"/>
    <property type="match status" value="1"/>
</dbReference>
<dbReference type="EC" id="5.6.2.4" evidence="10"/>
<dbReference type="CDD" id="cd17920">
    <property type="entry name" value="DEXHc_RecQ"/>
    <property type="match status" value="1"/>
</dbReference>
<dbReference type="RefSeq" id="WP_290363886.1">
    <property type="nucleotide sequence ID" value="NZ_JAUFQU010000001.1"/>
</dbReference>
<dbReference type="InterPro" id="IPR036388">
    <property type="entry name" value="WH-like_DNA-bd_sf"/>
</dbReference>
<dbReference type="SMART" id="SM00490">
    <property type="entry name" value="HELICc"/>
    <property type="match status" value="1"/>
</dbReference>
<keyword evidence="8" id="KW-0413">Isomerase</keyword>
<dbReference type="Gene3D" id="1.10.10.10">
    <property type="entry name" value="Winged helix-like DNA-binding domain superfamily/Winged helix DNA-binding domain"/>
    <property type="match status" value="1"/>
</dbReference>
<feature type="domain" description="Helicase ATP-binding" evidence="13">
    <location>
        <begin position="25"/>
        <end position="193"/>
    </location>
</feature>
<dbReference type="GO" id="GO:0004386">
    <property type="term" value="F:helicase activity"/>
    <property type="evidence" value="ECO:0007669"/>
    <property type="project" value="UniProtKB-KW"/>
</dbReference>
<evidence type="ECO:0000259" key="14">
    <source>
        <dbReference type="PROSITE" id="PS51194"/>
    </source>
</evidence>
<comment type="catalytic activity">
    <reaction evidence="9">
        <text>Couples ATP hydrolysis with the unwinding of duplex DNA by translocating in the 3'-5' direction.</text>
        <dbReference type="EC" id="5.6.2.4"/>
    </reaction>
</comment>
<dbReference type="InterPro" id="IPR004589">
    <property type="entry name" value="DNA_helicase_ATP-dep_RecQ"/>
</dbReference>
<evidence type="ECO:0000256" key="3">
    <source>
        <dbReference type="ARBA" id="ARBA00022741"/>
    </source>
</evidence>
<proteinExistence type="inferred from homology"/>
<reference evidence="16" key="1">
    <citation type="journal article" date="2019" name="Int. J. Syst. Evol. Microbiol.">
        <title>The Global Catalogue of Microorganisms (GCM) 10K type strain sequencing project: providing services to taxonomists for standard genome sequencing and annotation.</title>
        <authorList>
            <consortium name="The Broad Institute Genomics Platform"/>
            <consortium name="The Broad Institute Genome Sequencing Center for Infectious Disease"/>
            <person name="Wu L."/>
            <person name="Ma J."/>
        </authorList>
    </citation>
    <scope>NUCLEOTIDE SEQUENCE [LARGE SCALE GENOMIC DNA]</scope>
    <source>
        <strain evidence="16">CECT 7184</strain>
    </source>
</reference>
<dbReference type="Proteomes" id="UP001242368">
    <property type="component" value="Unassembled WGS sequence"/>
</dbReference>
<dbReference type="InterPro" id="IPR001650">
    <property type="entry name" value="Helicase_C-like"/>
</dbReference>
<dbReference type="Gene3D" id="3.40.50.300">
    <property type="entry name" value="P-loop containing nucleotide triphosphate hydrolases"/>
    <property type="match status" value="2"/>
</dbReference>
<dbReference type="Pfam" id="PF00271">
    <property type="entry name" value="Helicase_C"/>
    <property type="match status" value="1"/>
</dbReference>
<evidence type="ECO:0000256" key="9">
    <source>
        <dbReference type="ARBA" id="ARBA00034617"/>
    </source>
</evidence>
<evidence type="ECO:0000313" key="15">
    <source>
        <dbReference type="EMBL" id="MDN3707998.1"/>
    </source>
</evidence>
<evidence type="ECO:0000256" key="10">
    <source>
        <dbReference type="ARBA" id="ARBA00034808"/>
    </source>
</evidence>
<dbReference type="InterPro" id="IPR027417">
    <property type="entry name" value="P-loop_NTPase"/>
</dbReference>
<evidence type="ECO:0000256" key="1">
    <source>
        <dbReference type="ARBA" id="ARBA00005446"/>
    </source>
</evidence>
<evidence type="ECO:0000256" key="11">
    <source>
        <dbReference type="ARBA" id="ARBA00044535"/>
    </source>
</evidence>
<keyword evidence="7" id="KW-0238">DNA-binding</keyword>
<evidence type="ECO:0000313" key="16">
    <source>
        <dbReference type="Proteomes" id="UP001242368"/>
    </source>
</evidence>
<feature type="domain" description="Helicase C-terminal" evidence="14">
    <location>
        <begin position="213"/>
        <end position="363"/>
    </location>
</feature>
<comment type="caution">
    <text evidence="15">The sequence shown here is derived from an EMBL/GenBank/DDBJ whole genome shotgun (WGS) entry which is preliminary data.</text>
</comment>